<keyword evidence="1" id="KW-0732">Signal</keyword>
<gene>
    <name evidence="2" type="ORF">V202x_02340</name>
</gene>
<keyword evidence="3" id="KW-1185">Reference proteome</keyword>
<accession>A0A517WNP6</accession>
<evidence type="ECO:0000313" key="2">
    <source>
        <dbReference type="EMBL" id="QDU06890.1"/>
    </source>
</evidence>
<organism evidence="2 3">
    <name type="scientific">Gimesia aquarii</name>
    <dbReference type="NCBI Taxonomy" id="2527964"/>
    <lineage>
        <taxon>Bacteria</taxon>
        <taxon>Pseudomonadati</taxon>
        <taxon>Planctomycetota</taxon>
        <taxon>Planctomycetia</taxon>
        <taxon>Planctomycetales</taxon>
        <taxon>Planctomycetaceae</taxon>
        <taxon>Gimesia</taxon>
    </lineage>
</organism>
<dbReference type="RefSeq" id="WP_145170428.1">
    <property type="nucleotide sequence ID" value="NZ_CP037422.1"/>
</dbReference>
<evidence type="ECO:0008006" key="4">
    <source>
        <dbReference type="Google" id="ProtNLM"/>
    </source>
</evidence>
<feature type="chain" id="PRO_5022007219" description="Outer membrane lipoprotein-sorting protein" evidence="1">
    <location>
        <begin position="25"/>
        <end position="374"/>
    </location>
</feature>
<evidence type="ECO:0000313" key="3">
    <source>
        <dbReference type="Proteomes" id="UP000318384"/>
    </source>
</evidence>
<proteinExistence type="predicted"/>
<feature type="signal peptide" evidence="1">
    <location>
        <begin position="1"/>
        <end position="24"/>
    </location>
</feature>
<name>A0A517WNP6_9PLAN</name>
<dbReference type="OrthoDB" id="291372at2"/>
<sequence precursor="true">MLGRLSLTLMSLTFLLNSPAIMRAAPPTDDNERKLNPKEIQKAFAFLAKQLSSNLDSIQTWQGTYRFFDKVHFKIPKRNEGSGYWEITQGQLPFWLDQKQDKLRVNYELSVKPDNLQLIPQEHVKANSWLNSQWIVRREESFALSENHFGRRKEFHQNISGRILYRLLKYDLHSNGRFFDPRGLFGSGSDFSDSFANNCDMYATALSGKKGDEQKQKALMMVSIIEKTNTSGDKFFIVTKKFKPMSPKATPNIYKVTYDSRYGFNTTKYEQYSGLKLRHKRIFRYKKVDGIYLPEKVSIEHFQNKEGQEEELIRSRTVTLIESKLNLPIELNLFEVKSLDLQYGERMWDSIKNQAFIQDRQGLVPVKDFVFKAK</sequence>
<dbReference type="AlphaFoldDB" id="A0A517WNP6"/>
<dbReference type="Proteomes" id="UP000318384">
    <property type="component" value="Chromosome"/>
</dbReference>
<protein>
    <recommendedName>
        <fullName evidence="4">Outer membrane lipoprotein-sorting protein</fullName>
    </recommendedName>
</protein>
<evidence type="ECO:0000256" key="1">
    <source>
        <dbReference type="SAM" id="SignalP"/>
    </source>
</evidence>
<reference evidence="2 3" key="1">
    <citation type="submission" date="2019-03" db="EMBL/GenBank/DDBJ databases">
        <title>Deep-cultivation of Planctomycetes and their phenomic and genomic characterization uncovers novel biology.</title>
        <authorList>
            <person name="Wiegand S."/>
            <person name="Jogler M."/>
            <person name="Boedeker C."/>
            <person name="Pinto D."/>
            <person name="Vollmers J."/>
            <person name="Rivas-Marin E."/>
            <person name="Kohn T."/>
            <person name="Peeters S.H."/>
            <person name="Heuer A."/>
            <person name="Rast P."/>
            <person name="Oberbeckmann S."/>
            <person name="Bunk B."/>
            <person name="Jeske O."/>
            <person name="Meyerdierks A."/>
            <person name="Storesund J.E."/>
            <person name="Kallscheuer N."/>
            <person name="Luecker S."/>
            <person name="Lage O.M."/>
            <person name="Pohl T."/>
            <person name="Merkel B.J."/>
            <person name="Hornburger P."/>
            <person name="Mueller R.-W."/>
            <person name="Bruemmer F."/>
            <person name="Labrenz M."/>
            <person name="Spormann A.M."/>
            <person name="Op den Camp H."/>
            <person name="Overmann J."/>
            <person name="Amann R."/>
            <person name="Jetten M.S.M."/>
            <person name="Mascher T."/>
            <person name="Medema M.H."/>
            <person name="Devos D.P."/>
            <person name="Kaster A.-K."/>
            <person name="Ovreas L."/>
            <person name="Rohde M."/>
            <person name="Galperin M.Y."/>
            <person name="Jogler C."/>
        </authorList>
    </citation>
    <scope>NUCLEOTIDE SEQUENCE [LARGE SCALE GENOMIC DNA]</scope>
    <source>
        <strain evidence="2 3">V202</strain>
    </source>
</reference>
<dbReference type="EMBL" id="CP037422">
    <property type="protein sequence ID" value="QDU06890.1"/>
    <property type="molecule type" value="Genomic_DNA"/>
</dbReference>